<dbReference type="AlphaFoldDB" id="A0A250KUL9"/>
<dbReference type="InterPro" id="IPR018392">
    <property type="entry name" value="LysM"/>
</dbReference>
<gene>
    <name evidence="3" type="ORF">sS8_1509</name>
</gene>
<evidence type="ECO:0000256" key="1">
    <source>
        <dbReference type="SAM" id="SignalP"/>
    </source>
</evidence>
<dbReference type="InterPro" id="IPR052196">
    <property type="entry name" value="Bact_Kbp"/>
</dbReference>
<sequence>MTLRNLLGIVLSFVAGSVSADHIQLNPAHPDRYTVVQGDTLWDISGRFLSKPWQWPEIWQNNPQIKNPHLIYPGDVIALSYVNGEPRLGIETPSDVRLSPEVRVSPMARAVPVIPMDAIRQFLSRPRVVTKGELEEAPYIVDFADEHIVGGIGDRVYVRAVEDGANQAFTVLRPGPAYKDPVTGDILGYEAIYVGDAQLERTGDPATLMLTRAQREAIIGDRMMPVEQEKIELYFQPRAPEKNIEAHIIGVFDGVSQIGQYQVVAINKGTADGIETGHVLDIYQSGRMIRDIVSRRFGETVTAPNEHAGLLMVFRPFERVSYALVMNATRAVHVSDLAATP</sequence>
<feature type="chain" id="PRO_5012648376" evidence="1">
    <location>
        <begin position="21"/>
        <end position="341"/>
    </location>
</feature>
<dbReference type="KEGG" id="mmai:sS8_1509"/>
<dbReference type="CDD" id="cd00118">
    <property type="entry name" value="LysM"/>
    <property type="match status" value="1"/>
</dbReference>
<dbReference type="SMART" id="SM00257">
    <property type="entry name" value="LysM"/>
    <property type="match status" value="1"/>
</dbReference>
<dbReference type="EMBL" id="AP017928">
    <property type="protein sequence ID" value="BBA33469.1"/>
    <property type="molecule type" value="Genomic_DNA"/>
</dbReference>
<dbReference type="OrthoDB" id="9765158at2"/>
<keyword evidence="1" id="KW-0732">Signal</keyword>
<evidence type="ECO:0000313" key="3">
    <source>
        <dbReference type="EMBL" id="BBA33469.1"/>
    </source>
</evidence>
<reference evidence="3 4" key="1">
    <citation type="submission" date="2016-12" db="EMBL/GenBank/DDBJ databases">
        <title>Genome sequencing of Methylocaldum marinum.</title>
        <authorList>
            <person name="Takeuchi M."/>
            <person name="Kamagata Y."/>
            <person name="Hiraoka S."/>
            <person name="Oshima K."/>
            <person name="Hattori M."/>
            <person name="Iwasaki W."/>
        </authorList>
    </citation>
    <scope>NUCLEOTIDE SEQUENCE [LARGE SCALE GENOMIC DNA]</scope>
    <source>
        <strain evidence="3 4">S8</strain>
    </source>
</reference>
<dbReference type="SUPFAM" id="SSF54106">
    <property type="entry name" value="LysM domain"/>
    <property type="match status" value="1"/>
</dbReference>
<dbReference type="InterPro" id="IPR036779">
    <property type="entry name" value="LysM_dom_sf"/>
</dbReference>
<proteinExistence type="predicted"/>
<accession>A0A250KUL9</accession>
<evidence type="ECO:0000313" key="4">
    <source>
        <dbReference type="Proteomes" id="UP000266313"/>
    </source>
</evidence>
<dbReference type="Proteomes" id="UP000266313">
    <property type="component" value="Chromosome"/>
</dbReference>
<protein>
    <submittedName>
        <fullName evidence="3">LysM domain protein</fullName>
    </submittedName>
</protein>
<dbReference type="PROSITE" id="PS51782">
    <property type="entry name" value="LYSM"/>
    <property type="match status" value="1"/>
</dbReference>
<dbReference type="RefSeq" id="WP_119629070.1">
    <property type="nucleotide sequence ID" value="NZ_AP017928.1"/>
</dbReference>
<evidence type="ECO:0000259" key="2">
    <source>
        <dbReference type="PROSITE" id="PS51782"/>
    </source>
</evidence>
<dbReference type="PANTHER" id="PTHR34700:SF4">
    <property type="entry name" value="PHAGE-LIKE ELEMENT PBSX PROTEIN XKDP"/>
    <property type="match status" value="1"/>
</dbReference>
<name>A0A250KUL9_9GAMM</name>
<feature type="domain" description="LysM" evidence="2">
    <location>
        <begin position="31"/>
        <end position="79"/>
    </location>
</feature>
<dbReference type="PANTHER" id="PTHR34700">
    <property type="entry name" value="POTASSIUM BINDING PROTEIN KBP"/>
    <property type="match status" value="1"/>
</dbReference>
<keyword evidence="4" id="KW-1185">Reference proteome</keyword>
<dbReference type="Gene3D" id="3.10.350.10">
    <property type="entry name" value="LysM domain"/>
    <property type="match status" value="1"/>
</dbReference>
<feature type="signal peptide" evidence="1">
    <location>
        <begin position="1"/>
        <end position="20"/>
    </location>
</feature>
<organism evidence="3 4">
    <name type="scientific">Methylocaldum marinum</name>
    <dbReference type="NCBI Taxonomy" id="1432792"/>
    <lineage>
        <taxon>Bacteria</taxon>
        <taxon>Pseudomonadati</taxon>
        <taxon>Pseudomonadota</taxon>
        <taxon>Gammaproteobacteria</taxon>
        <taxon>Methylococcales</taxon>
        <taxon>Methylococcaceae</taxon>
        <taxon>Methylocaldum</taxon>
    </lineage>
</organism>
<dbReference type="Pfam" id="PF01476">
    <property type="entry name" value="LysM"/>
    <property type="match status" value="1"/>
</dbReference>